<evidence type="ECO:0000256" key="3">
    <source>
        <dbReference type="ARBA" id="ARBA00010324"/>
    </source>
</evidence>
<dbReference type="Gene3D" id="3.40.1280.10">
    <property type="match status" value="1"/>
</dbReference>
<dbReference type="GO" id="GO:0106059">
    <property type="term" value="F:tRNA (cytidine(56)-2'-O)-methyltransferase activity"/>
    <property type="evidence" value="ECO:0007669"/>
    <property type="project" value="UniProtKB-EC"/>
</dbReference>
<dbReference type="EMBL" id="RKLV01000002">
    <property type="protein sequence ID" value="MCX2818348.1"/>
    <property type="molecule type" value="Genomic_DNA"/>
</dbReference>
<dbReference type="EC" id="2.1.1.206" evidence="5 14"/>
<evidence type="ECO:0000256" key="4">
    <source>
        <dbReference type="ARBA" id="ARBA00011738"/>
    </source>
</evidence>
<evidence type="ECO:0000313" key="15">
    <source>
        <dbReference type="EMBL" id="MCX2818348.1"/>
    </source>
</evidence>
<comment type="caution">
    <text evidence="14">Lacks conserved residue(s) required for the propagation of feature annotation.</text>
</comment>
<keyword evidence="11 14" id="KW-0819">tRNA processing</keyword>
<comment type="caution">
    <text evidence="15">The sequence shown here is derived from an EMBL/GenBank/DDBJ whole genome shotgun (WGS) entry which is preliminary data.</text>
</comment>
<comment type="function">
    <text evidence="1 14">Specifically catalyzes the AdoMet-dependent 2'-O-ribose methylation of cytidine at position 56 in tRNAs.</text>
</comment>
<keyword evidence="10 14" id="KW-0949">S-adenosyl-L-methionine</keyword>
<comment type="similarity">
    <text evidence="3 14">Belongs to the aTrm56 family.</text>
</comment>
<keyword evidence="8 14" id="KW-0489">Methyltransferase</keyword>
<protein>
    <recommendedName>
        <fullName evidence="6 14">tRNA (cytidine(56)-2'-O)-methyltransferase</fullName>
        <ecNumber evidence="5 14">2.1.1.206</ecNumber>
    </recommendedName>
    <alternativeName>
        <fullName evidence="12 14">tRNA ribose 2'-O-methyltransferase aTrm56</fullName>
    </alternativeName>
</protein>
<dbReference type="PIRSF" id="PIRSF016123">
    <property type="entry name" value="UCP016123"/>
    <property type="match status" value="1"/>
</dbReference>
<evidence type="ECO:0000313" key="16">
    <source>
        <dbReference type="Proteomes" id="UP001149411"/>
    </source>
</evidence>
<evidence type="ECO:0000256" key="7">
    <source>
        <dbReference type="ARBA" id="ARBA00022490"/>
    </source>
</evidence>
<dbReference type="PANTHER" id="PTHR42197">
    <property type="entry name" value="TRNA (CYTIDINE(56)-2'-O)-METHYLTRANSFERASE"/>
    <property type="match status" value="1"/>
</dbReference>
<keyword evidence="7 14" id="KW-0963">Cytoplasm</keyword>
<name>A0A9Q4GI06_9EURY</name>
<comment type="subunit">
    <text evidence="4 14">Homodimer.</text>
</comment>
<dbReference type="GO" id="GO:0005737">
    <property type="term" value="C:cytoplasm"/>
    <property type="evidence" value="ECO:0007669"/>
    <property type="project" value="UniProtKB-SubCell"/>
</dbReference>
<comment type="catalytic activity">
    <reaction evidence="13 14">
        <text>cytidine(56) in tRNA + S-adenosyl-L-methionine = 2'-O-methylcytidine(56) in tRNA + S-adenosyl-L-homocysteine + H(+)</text>
        <dbReference type="Rhea" id="RHEA:42968"/>
        <dbReference type="Rhea" id="RHEA-COMP:10308"/>
        <dbReference type="Rhea" id="RHEA-COMP:10309"/>
        <dbReference type="ChEBI" id="CHEBI:15378"/>
        <dbReference type="ChEBI" id="CHEBI:57856"/>
        <dbReference type="ChEBI" id="CHEBI:59789"/>
        <dbReference type="ChEBI" id="CHEBI:74495"/>
        <dbReference type="ChEBI" id="CHEBI:82748"/>
        <dbReference type="EC" id="2.1.1.206"/>
    </reaction>
</comment>
<feature type="binding site" evidence="14">
    <location>
        <position position="81"/>
    </location>
    <ligand>
        <name>S-adenosyl-L-methionine</name>
        <dbReference type="ChEBI" id="CHEBI:59789"/>
    </ligand>
</feature>
<evidence type="ECO:0000256" key="9">
    <source>
        <dbReference type="ARBA" id="ARBA00022679"/>
    </source>
</evidence>
<keyword evidence="9 14" id="KW-0808">Transferase</keyword>
<evidence type="ECO:0000256" key="1">
    <source>
        <dbReference type="ARBA" id="ARBA00003959"/>
    </source>
</evidence>
<reference evidence="15" key="1">
    <citation type="submission" date="2022-09" db="EMBL/GenBank/DDBJ databases">
        <title>Haloadaptaus new haloarchaeum isolated from saline soil.</title>
        <authorList>
            <person name="Duran-Viseras A."/>
            <person name="Sanchez-Porro C."/>
            <person name="Ventosa A."/>
        </authorList>
    </citation>
    <scope>NUCLEOTIDE SEQUENCE</scope>
    <source>
        <strain evidence="15">F3-133</strain>
    </source>
</reference>
<evidence type="ECO:0000256" key="8">
    <source>
        <dbReference type="ARBA" id="ARBA00022603"/>
    </source>
</evidence>
<accession>A0A9Q4GI06</accession>
<dbReference type="Proteomes" id="UP001149411">
    <property type="component" value="Unassembled WGS sequence"/>
</dbReference>
<dbReference type="InterPro" id="IPR029026">
    <property type="entry name" value="tRNA_m1G_MTases_N"/>
</dbReference>
<organism evidence="15 16">
    <name type="scientific">Halorutilus salinus</name>
    <dbReference type="NCBI Taxonomy" id="2487751"/>
    <lineage>
        <taxon>Archaea</taxon>
        <taxon>Methanobacteriati</taxon>
        <taxon>Methanobacteriota</taxon>
        <taxon>Stenosarchaea group</taxon>
        <taxon>Halobacteria</taxon>
        <taxon>Halorutilales</taxon>
        <taxon>Halorutilaceae</taxon>
        <taxon>Halorutilus</taxon>
    </lineage>
</organism>
<comment type="subcellular location">
    <subcellularLocation>
        <location evidence="2 14">Cytoplasm</location>
    </subcellularLocation>
</comment>
<evidence type="ECO:0000256" key="5">
    <source>
        <dbReference type="ARBA" id="ARBA00012624"/>
    </source>
</evidence>
<evidence type="ECO:0000256" key="2">
    <source>
        <dbReference type="ARBA" id="ARBA00004496"/>
    </source>
</evidence>
<dbReference type="HAMAP" id="MF_00077">
    <property type="entry name" value="tRNA_methyltr_aTrm56"/>
    <property type="match status" value="1"/>
</dbReference>
<evidence type="ECO:0000256" key="10">
    <source>
        <dbReference type="ARBA" id="ARBA00022691"/>
    </source>
</evidence>
<evidence type="ECO:0000256" key="6">
    <source>
        <dbReference type="ARBA" id="ARBA00013709"/>
    </source>
</evidence>
<gene>
    <name evidence="15" type="ORF">EGH25_03150</name>
</gene>
<dbReference type="GO" id="GO:0002128">
    <property type="term" value="P:tRNA nucleoside ribose methylation"/>
    <property type="evidence" value="ECO:0007669"/>
    <property type="project" value="UniProtKB-UniRule"/>
</dbReference>
<evidence type="ECO:0000256" key="14">
    <source>
        <dbReference type="HAMAP-Rule" id="MF_00077"/>
    </source>
</evidence>
<dbReference type="PANTHER" id="PTHR42197:SF1">
    <property type="entry name" value="TRNA (CYTIDINE(56)-2'-O)-METHYLTRANSFERASE"/>
    <property type="match status" value="1"/>
</dbReference>
<sequence length="174" mass="18802">MERAEVLRLGHRPERDERLTTHVCLTARALGAEAVHVDGKGTGPVGTAREVTRRFGGGFEADTVGSPRSVVRDFDGNVAHLTMYGEPVQDVIDDVREEPVLAVVGAGKVDGWVYEEADYNVGVTNQPHSEVAALAVFLHEYFGGEELEARFAGGEVEVVPSASGKETRSIRDSR</sequence>
<dbReference type="SUPFAM" id="SSF75217">
    <property type="entry name" value="alpha/beta knot"/>
    <property type="match status" value="1"/>
</dbReference>
<evidence type="ECO:0000256" key="11">
    <source>
        <dbReference type="ARBA" id="ARBA00022694"/>
    </source>
</evidence>
<dbReference type="AlphaFoldDB" id="A0A9Q4GI06"/>
<dbReference type="InterPro" id="IPR029028">
    <property type="entry name" value="Alpha/beta_knot_MTases"/>
</dbReference>
<evidence type="ECO:0000256" key="12">
    <source>
        <dbReference type="ARBA" id="ARBA00029826"/>
    </source>
</evidence>
<evidence type="ECO:0000256" key="13">
    <source>
        <dbReference type="ARBA" id="ARBA00047792"/>
    </source>
</evidence>
<keyword evidence="16" id="KW-1185">Reference proteome</keyword>
<dbReference type="Pfam" id="PF01994">
    <property type="entry name" value="Trm56"/>
    <property type="match status" value="1"/>
</dbReference>
<proteinExistence type="inferred from homology"/>
<dbReference type="InterPro" id="IPR002845">
    <property type="entry name" value="tRNA_mtfrase_aTrm56"/>
</dbReference>
<dbReference type="RefSeq" id="WP_266086137.1">
    <property type="nucleotide sequence ID" value="NZ_RKLV01000002.1"/>
</dbReference>